<evidence type="ECO:0000313" key="2">
    <source>
        <dbReference type="EMBL" id="KAK9816093.1"/>
    </source>
</evidence>
<feature type="compositionally biased region" description="Basic and acidic residues" evidence="1">
    <location>
        <begin position="238"/>
        <end position="254"/>
    </location>
</feature>
<dbReference type="EMBL" id="JALJOS010000091">
    <property type="protein sequence ID" value="KAK9816093.1"/>
    <property type="molecule type" value="Genomic_DNA"/>
</dbReference>
<protein>
    <submittedName>
        <fullName evidence="2">Uncharacterized protein</fullName>
    </submittedName>
</protein>
<proteinExistence type="predicted"/>
<name>A0AAW1Q1D8_9CHLO</name>
<organism evidence="2 3">
    <name type="scientific">Apatococcus lobatus</name>
    <dbReference type="NCBI Taxonomy" id="904363"/>
    <lineage>
        <taxon>Eukaryota</taxon>
        <taxon>Viridiplantae</taxon>
        <taxon>Chlorophyta</taxon>
        <taxon>core chlorophytes</taxon>
        <taxon>Trebouxiophyceae</taxon>
        <taxon>Chlorellales</taxon>
        <taxon>Chlorellaceae</taxon>
        <taxon>Apatococcus</taxon>
    </lineage>
</organism>
<evidence type="ECO:0000256" key="1">
    <source>
        <dbReference type="SAM" id="MobiDB-lite"/>
    </source>
</evidence>
<comment type="caution">
    <text evidence="2">The sequence shown here is derived from an EMBL/GenBank/DDBJ whole genome shotgun (WGS) entry which is preliminary data.</text>
</comment>
<evidence type="ECO:0000313" key="3">
    <source>
        <dbReference type="Proteomes" id="UP001438707"/>
    </source>
</evidence>
<dbReference type="Proteomes" id="UP001438707">
    <property type="component" value="Unassembled WGS sequence"/>
</dbReference>
<dbReference type="AlphaFoldDB" id="A0AAW1Q1D8"/>
<reference evidence="2 3" key="1">
    <citation type="journal article" date="2024" name="Nat. Commun.">
        <title>Phylogenomics reveals the evolutionary origins of lichenization in chlorophyte algae.</title>
        <authorList>
            <person name="Puginier C."/>
            <person name="Libourel C."/>
            <person name="Otte J."/>
            <person name="Skaloud P."/>
            <person name="Haon M."/>
            <person name="Grisel S."/>
            <person name="Petersen M."/>
            <person name="Berrin J.G."/>
            <person name="Delaux P.M."/>
            <person name="Dal Grande F."/>
            <person name="Keller J."/>
        </authorList>
    </citation>
    <scope>NUCLEOTIDE SEQUENCE [LARGE SCALE GENOMIC DNA]</scope>
    <source>
        <strain evidence="2 3">SAG 2145</strain>
    </source>
</reference>
<accession>A0AAW1Q1D8</accession>
<feature type="region of interest" description="Disordered" evidence="1">
    <location>
        <begin position="238"/>
        <end position="278"/>
    </location>
</feature>
<sequence>MATYEMSDAMRRHLERVAEEPDRAMDLAPELRKELDGLSGEDLAAMARSVKYVKGAPIHLTDDQNEAFRAQNRHMPTFGKNDGSVPRAPPGKYGAGAGAGTGAGEGVSMSSAWEKFGGSFEAFKAEVFKPVPADLRIGKQEWLVQGVCYSGDGKVAILNGGSFYGDEAAMAHAERLQNIYVWFDFHVVSQWAWIGFPPDDETARGVQRTYKDKNLDAIMREHFRSSVAGKGRQLEEMRAVEARRGPRPDGEAREFPPTTVMANQIDDGAGENEVVARD</sequence>
<keyword evidence="3" id="KW-1185">Reference proteome</keyword>
<gene>
    <name evidence="2" type="ORF">WJX74_002199</name>
</gene>